<reference evidence="13 14" key="1">
    <citation type="submission" date="2018-05" db="EMBL/GenBank/DDBJ databases">
        <title>Genomic Encyclopedia of Type Strains, Phase IV (KMG-IV): sequencing the most valuable type-strain genomes for metagenomic binning, comparative biology and taxonomic classification.</title>
        <authorList>
            <person name="Goeker M."/>
        </authorList>
    </citation>
    <scope>NUCLEOTIDE SEQUENCE [LARGE SCALE GENOMIC DNA]</scope>
    <source>
        <strain evidence="13 14">DSM 29661</strain>
    </source>
</reference>
<dbReference type="InterPro" id="IPR036206">
    <property type="entry name" value="ThiamineP_synth_sf"/>
</dbReference>
<comment type="pathway">
    <text evidence="1 9 11">Cofactor biosynthesis; thiamine diphosphate biosynthesis; thiamine phosphate from 4-amino-2-methyl-5-diphosphomethylpyrimidine and 4-methyl-5-(2-phosphoethyl)-thiazole: step 1/1.</text>
</comment>
<dbReference type="NCBIfam" id="TIGR00693">
    <property type="entry name" value="thiE"/>
    <property type="match status" value="1"/>
</dbReference>
<evidence type="ECO:0000256" key="6">
    <source>
        <dbReference type="ARBA" id="ARBA00047334"/>
    </source>
</evidence>
<dbReference type="GO" id="GO:0004789">
    <property type="term" value="F:thiamine-phosphate diphosphorylase activity"/>
    <property type="evidence" value="ECO:0007669"/>
    <property type="project" value="UniProtKB-UniRule"/>
</dbReference>
<keyword evidence="3 9" id="KW-0479">Metal-binding</keyword>
<evidence type="ECO:0000313" key="14">
    <source>
        <dbReference type="Proteomes" id="UP000247555"/>
    </source>
</evidence>
<comment type="similarity">
    <text evidence="9 10">Belongs to the thiamine-phosphate synthase family.</text>
</comment>
<dbReference type="GO" id="GO:0005737">
    <property type="term" value="C:cytoplasm"/>
    <property type="evidence" value="ECO:0007669"/>
    <property type="project" value="TreeGrafter"/>
</dbReference>
<evidence type="ECO:0000256" key="1">
    <source>
        <dbReference type="ARBA" id="ARBA00005165"/>
    </source>
</evidence>
<dbReference type="PANTHER" id="PTHR20857">
    <property type="entry name" value="THIAMINE-PHOSPHATE PYROPHOSPHORYLASE"/>
    <property type="match status" value="1"/>
</dbReference>
<keyword evidence="14" id="KW-1185">Reference proteome</keyword>
<dbReference type="HAMAP" id="MF_00097">
    <property type="entry name" value="TMP_synthase"/>
    <property type="match status" value="1"/>
</dbReference>
<feature type="binding site" evidence="9">
    <location>
        <begin position="41"/>
        <end position="45"/>
    </location>
    <ligand>
        <name>4-amino-2-methyl-5-(diphosphooxymethyl)pyrimidine</name>
        <dbReference type="ChEBI" id="CHEBI:57841"/>
    </ligand>
</feature>
<evidence type="ECO:0000256" key="10">
    <source>
        <dbReference type="RuleBase" id="RU003826"/>
    </source>
</evidence>
<feature type="binding site" evidence="9">
    <location>
        <position position="73"/>
    </location>
    <ligand>
        <name>4-amino-2-methyl-5-(diphosphooxymethyl)pyrimidine</name>
        <dbReference type="ChEBI" id="CHEBI:57841"/>
    </ligand>
</feature>
<dbReference type="AlphaFoldDB" id="A0A318LBV0"/>
<feature type="binding site" evidence="9">
    <location>
        <position position="112"/>
    </location>
    <ligand>
        <name>4-amino-2-methyl-5-(diphosphooxymethyl)pyrimidine</name>
        <dbReference type="ChEBI" id="CHEBI:57841"/>
    </ligand>
</feature>
<comment type="catalytic activity">
    <reaction evidence="6 9 10">
        <text>4-methyl-5-(2-phosphooxyethyl)-thiazole + 4-amino-2-methyl-5-(diphosphooxymethyl)pyrimidine + H(+) = thiamine phosphate + diphosphate</text>
        <dbReference type="Rhea" id="RHEA:22328"/>
        <dbReference type="ChEBI" id="CHEBI:15378"/>
        <dbReference type="ChEBI" id="CHEBI:33019"/>
        <dbReference type="ChEBI" id="CHEBI:37575"/>
        <dbReference type="ChEBI" id="CHEBI:57841"/>
        <dbReference type="ChEBI" id="CHEBI:58296"/>
        <dbReference type="EC" id="2.5.1.3"/>
    </reaction>
</comment>
<evidence type="ECO:0000256" key="9">
    <source>
        <dbReference type="HAMAP-Rule" id="MF_00097"/>
    </source>
</evidence>
<evidence type="ECO:0000256" key="7">
    <source>
        <dbReference type="ARBA" id="ARBA00047851"/>
    </source>
</evidence>
<dbReference type="InterPro" id="IPR022998">
    <property type="entry name" value="ThiamineP_synth_TenI"/>
</dbReference>
<feature type="binding site" evidence="9">
    <location>
        <position position="168"/>
    </location>
    <ligand>
        <name>2-[(2R,5Z)-2-carboxy-4-methylthiazol-5(2H)-ylidene]ethyl phosphate</name>
        <dbReference type="ChEBI" id="CHEBI:62899"/>
    </ligand>
</feature>
<feature type="binding site" evidence="9">
    <location>
        <position position="74"/>
    </location>
    <ligand>
        <name>Mg(2+)</name>
        <dbReference type="ChEBI" id="CHEBI:18420"/>
    </ligand>
</feature>
<dbReference type="GO" id="GO:0009229">
    <property type="term" value="P:thiamine diphosphate biosynthetic process"/>
    <property type="evidence" value="ECO:0007669"/>
    <property type="project" value="UniProtKB-UniRule"/>
</dbReference>
<evidence type="ECO:0000313" key="13">
    <source>
        <dbReference type="EMBL" id="PXX79177.1"/>
    </source>
</evidence>
<evidence type="ECO:0000259" key="12">
    <source>
        <dbReference type="Pfam" id="PF02581"/>
    </source>
</evidence>
<keyword evidence="5 9" id="KW-0784">Thiamine biosynthesis</keyword>
<keyword evidence="4 9" id="KW-0460">Magnesium</keyword>
<dbReference type="EC" id="2.5.1.3" evidence="9"/>
<comment type="cofactor">
    <cofactor evidence="9">
        <name>Mg(2+)</name>
        <dbReference type="ChEBI" id="CHEBI:18420"/>
    </cofactor>
    <text evidence="9">Binds 1 Mg(2+) ion per subunit.</text>
</comment>
<evidence type="ECO:0000256" key="5">
    <source>
        <dbReference type="ARBA" id="ARBA00022977"/>
    </source>
</evidence>
<evidence type="ECO:0000256" key="2">
    <source>
        <dbReference type="ARBA" id="ARBA00022679"/>
    </source>
</evidence>
<evidence type="ECO:0000256" key="4">
    <source>
        <dbReference type="ARBA" id="ARBA00022842"/>
    </source>
</evidence>
<dbReference type="InterPro" id="IPR034291">
    <property type="entry name" value="TMP_synthase"/>
</dbReference>
<dbReference type="RefSeq" id="WP_110390634.1">
    <property type="nucleotide sequence ID" value="NZ_QJKI01000008.1"/>
</dbReference>
<dbReference type="GO" id="GO:0000287">
    <property type="term" value="F:magnesium ion binding"/>
    <property type="evidence" value="ECO:0007669"/>
    <property type="project" value="UniProtKB-UniRule"/>
</dbReference>
<sequence>MAWPDALPRRGLYLITPDTTDSLRLFSQCLRVLPARPALLQYRNKSTDPALRLAQAQTLRALTRAAGVGLIINDDVALAAQVGADGVHLGRDDGDIAAARARLGEHAILGASCYDQLPLAHAAIAAGADYVAFGAVCPSATKPNAVRAPLSLFADSAALGAPRVAIGGITPANAGEIVAAGADMLAVIGGVFDAEDPLAAACALSAGWG</sequence>
<evidence type="ECO:0000256" key="3">
    <source>
        <dbReference type="ARBA" id="ARBA00022723"/>
    </source>
</evidence>
<comment type="catalytic activity">
    <reaction evidence="7 9 10">
        <text>2-(2-carboxy-4-methylthiazol-5-yl)ethyl phosphate + 4-amino-2-methyl-5-(diphosphooxymethyl)pyrimidine + 2 H(+) = thiamine phosphate + CO2 + diphosphate</text>
        <dbReference type="Rhea" id="RHEA:47848"/>
        <dbReference type="ChEBI" id="CHEBI:15378"/>
        <dbReference type="ChEBI" id="CHEBI:16526"/>
        <dbReference type="ChEBI" id="CHEBI:33019"/>
        <dbReference type="ChEBI" id="CHEBI:37575"/>
        <dbReference type="ChEBI" id="CHEBI:57841"/>
        <dbReference type="ChEBI" id="CHEBI:62890"/>
        <dbReference type="EC" id="2.5.1.3"/>
    </reaction>
</comment>
<comment type="function">
    <text evidence="9">Condenses 4-methyl-5-(beta-hydroxyethyl)thiazole monophosphate (THZ-P) and 2-methyl-4-amino-5-hydroxymethyl pyrimidine pyrophosphate (HMP-PP) to form thiamine monophosphate (TMP).</text>
</comment>
<dbReference type="GO" id="GO:0009228">
    <property type="term" value="P:thiamine biosynthetic process"/>
    <property type="evidence" value="ECO:0007669"/>
    <property type="project" value="UniProtKB-KW"/>
</dbReference>
<evidence type="ECO:0000256" key="11">
    <source>
        <dbReference type="RuleBase" id="RU004253"/>
    </source>
</evidence>
<dbReference type="EMBL" id="QJKI01000008">
    <property type="protein sequence ID" value="PXX79177.1"/>
    <property type="molecule type" value="Genomic_DNA"/>
</dbReference>
<feature type="binding site" evidence="9">
    <location>
        <begin position="139"/>
        <end position="141"/>
    </location>
    <ligand>
        <name>2-[(2R,5Z)-2-carboxy-4-methylthiazol-5(2H)-ylidene]ethyl phosphate</name>
        <dbReference type="ChEBI" id="CHEBI:62899"/>
    </ligand>
</feature>
<feature type="binding site" evidence="9">
    <location>
        <position position="93"/>
    </location>
    <ligand>
        <name>Mg(2+)</name>
        <dbReference type="ChEBI" id="CHEBI:18420"/>
    </ligand>
</feature>
<organism evidence="13 14">
    <name type="scientific">Rivihabitans pingtungensis</name>
    <dbReference type="NCBI Taxonomy" id="1054498"/>
    <lineage>
        <taxon>Bacteria</taxon>
        <taxon>Pseudomonadati</taxon>
        <taxon>Pseudomonadota</taxon>
        <taxon>Betaproteobacteria</taxon>
        <taxon>Neisseriales</taxon>
        <taxon>Aquaspirillaceae</taxon>
        <taxon>Rivihabitans</taxon>
    </lineage>
</organism>
<gene>
    <name evidence="9" type="primary">thiE</name>
    <name evidence="13" type="ORF">DFR34_10868</name>
</gene>
<evidence type="ECO:0000256" key="8">
    <source>
        <dbReference type="ARBA" id="ARBA00047883"/>
    </source>
</evidence>
<comment type="catalytic activity">
    <reaction evidence="8 9 10">
        <text>2-[(2R,5Z)-2-carboxy-4-methylthiazol-5(2H)-ylidene]ethyl phosphate + 4-amino-2-methyl-5-(diphosphooxymethyl)pyrimidine + 2 H(+) = thiamine phosphate + CO2 + diphosphate</text>
        <dbReference type="Rhea" id="RHEA:47844"/>
        <dbReference type="ChEBI" id="CHEBI:15378"/>
        <dbReference type="ChEBI" id="CHEBI:16526"/>
        <dbReference type="ChEBI" id="CHEBI:33019"/>
        <dbReference type="ChEBI" id="CHEBI:37575"/>
        <dbReference type="ChEBI" id="CHEBI:57841"/>
        <dbReference type="ChEBI" id="CHEBI:62899"/>
        <dbReference type="EC" id="2.5.1.3"/>
    </reaction>
</comment>
<feature type="domain" description="Thiamine phosphate synthase/TenI" evidence="12">
    <location>
        <begin position="12"/>
        <end position="190"/>
    </location>
</feature>
<dbReference type="Gene3D" id="3.20.20.70">
    <property type="entry name" value="Aldolase class I"/>
    <property type="match status" value="1"/>
</dbReference>
<keyword evidence="2 9" id="KW-0808">Transferase</keyword>
<name>A0A318LBV0_9NEIS</name>
<dbReference type="UniPathway" id="UPA00060">
    <property type="reaction ID" value="UER00141"/>
</dbReference>
<dbReference type="InterPro" id="IPR013785">
    <property type="entry name" value="Aldolase_TIM"/>
</dbReference>
<dbReference type="OrthoDB" id="9810880at2"/>
<protein>
    <recommendedName>
        <fullName evidence="9">Thiamine-phosphate synthase</fullName>
        <shortName evidence="9">TP synthase</shortName>
        <shortName evidence="9">TPS</shortName>
        <ecNumber evidence="9">2.5.1.3</ecNumber>
    </recommendedName>
    <alternativeName>
        <fullName evidence="9">Thiamine-phosphate pyrophosphorylase</fullName>
        <shortName evidence="9">TMP pyrophosphorylase</shortName>
        <shortName evidence="9">TMP-PPase</shortName>
    </alternativeName>
</protein>
<comment type="caution">
    <text evidence="9">Lacks conserved residue(s) required for the propagation of feature annotation.</text>
</comment>
<dbReference type="PANTHER" id="PTHR20857:SF15">
    <property type="entry name" value="THIAMINE-PHOSPHATE SYNTHASE"/>
    <property type="match status" value="1"/>
</dbReference>
<dbReference type="Proteomes" id="UP000247555">
    <property type="component" value="Unassembled WGS sequence"/>
</dbReference>
<comment type="caution">
    <text evidence="13">The sequence shown here is derived from an EMBL/GenBank/DDBJ whole genome shotgun (WGS) entry which is preliminary data.</text>
</comment>
<accession>A0A318LBV0</accession>
<dbReference type="CDD" id="cd00564">
    <property type="entry name" value="TMP_TenI"/>
    <property type="match status" value="1"/>
</dbReference>
<proteinExistence type="inferred from homology"/>
<feature type="binding site" evidence="9">
    <location>
        <position position="142"/>
    </location>
    <ligand>
        <name>4-amino-2-methyl-5-(diphosphooxymethyl)pyrimidine</name>
        <dbReference type="ChEBI" id="CHEBI:57841"/>
    </ligand>
</feature>
<dbReference type="SUPFAM" id="SSF51391">
    <property type="entry name" value="Thiamin phosphate synthase"/>
    <property type="match status" value="1"/>
</dbReference>
<dbReference type="Pfam" id="PF02581">
    <property type="entry name" value="TMP-TENI"/>
    <property type="match status" value="1"/>
</dbReference>